<accession>A0A917B9X6</accession>
<dbReference type="PANTHER" id="PTHR30589:SF0">
    <property type="entry name" value="PHOSPHATIDYLGLYCEROL--PROLIPOPROTEIN DIACYLGLYCERYL TRANSFERASE"/>
    <property type="match status" value="1"/>
</dbReference>
<dbReference type="PANTHER" id="PTHR30589">
    <property type="entry name" value="PROLIPOPROTEIN DIACYLGLYCERYL TRANSFERASE"/>
    <property type="match status" value="1"/>
</dbReference>
<dbReference type="InterPro" id="IPR001640">
    <property type="entry name" value="Lgt"/>
</dbReference>
<comment type="caution">
    <text evidence="9">The sequence shown here is derived from an EMBL/GenBank/DDBJ whole genome shotgun (WGS) entry which is preliminary data.</text>
</comment>
<feature type="transmembrane region" description="Helical" evidence="7">
    <location>
        <begin position="274"/>
        <end position="296"/>
    </location>
</feature>
<keyword evidence="3 7" id="KW-0808">Transferase</keyword>
<feature type="compositionally biased region" description="Acidic residues" evidence="8">
    <location>
        <begin position="338"/>
        <end position="352"/>
    </location>
</feature>
<feature type="transmembrane region" description="Helical" evidence="7">
    <location>
        <begin position="49"/>
        <end position="68"/>
    </location>
</feature>
<sequence length="365" mass="40220">MPADGATHVWKVYHQVFLPQSIPSPQIDSLDITGWLRTLGVNLPFTIDIRIYALCILFGIVVATIMTSRRLTKRGAEPGIVLDIILWTVPLGIIGSRFFHVFTHPGDYFYAGANFWEIFAIWDGGIAIFGGLIGGAIGAWIGCRLTGIRYWTFADALAPGLLLAQAFGRFGNYFNQELFGQPTDGWWGLQIDAINPNTGLANPAIPIGLAPDTLFQPTFAYEVIWNALGVLFLLWIGKRLNLQWGKLFGVYLIWYGAGRTVWETIRIDPSEIFFGVRTNVWAAWLAIAIGIVIIVVQRRRHPGLEKSAYVSGIAWSPATAEVDSKDRYTDEELRGDVAADDVADSNESETTDLEPSATSTAGAKP</sequence>
<evidence type="ECO:0000313" key="10">
    <source>
        <dbReference type="Proteomes" id="UP000598775"/>
    </source>
</evidence>
<dbReference type="HAMAP" id="MF_01147">
    <property type="entry name" value="Lgt"/>
    <property type="match status" value="1"/>
</dbReference>
<feature type="binding site" evidence="7">
    <location>
        <position position="169"/>
    </location>
    <ligand>
        <name>a 1,2-diacyl-sn-glycero-3-phospho-(1'-sn-glycerol)</name>
        <dbReference type="ChEBI" id="CHEBI:64716"/>
    </ligand>
</feature>
<feature type="region of interest" description="Disordered" evidence="8">
    <location>
        <begin position="335"/>
        <end position="365"/>
    </location>
</feature>
<dbReference type="RefSeq" id="WP_372435719.1">
    <property type="nucleotide sequence ID" value="NZ_BMGP01000005.1"/>
</dbReference>
<organism evidence="9 10">
    <name type="scientific">Subtercola lobariae</name>
    <dbReference type="NCBI Taxonomy" id="1588641"/>
    <lineage>
        <taxon>Bacteria</taxon>
        <taxon>Bacillati</taxon>
        <taxon>Actinomycetota</taxon>
        <taxon>Actinomycetes</taxon>
        <taxon>Micrococcales</taxon>
        <taxon>Microbacteriaceae</taxon>
        <taxon>Subtercola</taxon>
    </lineage>
</organism>
<comment type="similarity">
    <text evidence="1 7">Belongs to the Lgt family.</text>
</comment>
<comment type="catalytic activity">
    <reaction evidence="7">
        <text>L-cysteinyl-[prolipoprotein] + a 1,2-diacyl-sn-glycero-3-phospho-(1'-sn-glycerol) = an S-1,2-diacyl-sn-glyceryl-L-cysteinyl-[prolipoprotein] + sn-glycerol 1-phosphate + H(+)</text>
        <dbReference type="Rhea" id="RHEA:56712"/>
        <dbReference type="Rhea" id="RHEA-COMP:14679"/>
        <dbReference type="Rhea" id="RHEA-COMP:14680"/>
        <dbReference type="ChEBI" id="CHEBI:15378"/>
        <dbReference type="ChEBI" id="CHEBI:29950"/>
        <dbReference type="ChEBI" id="CHEBI:57685"/>
        <dbReference type="ChEBI" id="CHEBI:64716"/>
        <dbReference type="ChEBI" id="CHEBI:140658"/>
        <dbReference type="EC" id="2.5.1.145"/>
    </reaction>
</comment>
<evidence type="ECO:0000256" key="2">
    <source>
        <dbReference type="ARBA" id="ARBA00022475"/>
    </source>
</evidence>
<name>A0A917B9X6_9MICO</name>
<dbReference type="EC" id="2.5.1.145" evidence="7"/>
<keyword evidence="5 7" id="KW-1133">Transmembrane helix</keyword>
<feature type="transmembrane region" description="Helical" evidence="7">
    <location>
        <begin position="80"/>
        <end position="99"/>
    </location>
</feature>
<evidence type="ECO:0000313" key="9">
    <source>
        <dbReference type="EMBL" id="GGF31972.1"/>
    </source>
</evidence>
<feature type="transmembrane region" description="Helical" evidence="7">
    <location>
        <begin position="244"/>
        <end position="262"/>
    </location>
</feature>
<comment type="function">
    <text evidence="7">Catalyzes the transfer of the diacylglyceryl group from phosphatidylglycerol to the sulfhydryl group of the N-terminal cysteine of a prolipoprotein, the first step in the formation of mature lipoproteins.</text>
</comment>
<dbReference type="GO" id="GO:0005886">
    <property type="term" value="C:plasma membrane"/>
    <property type="evidence" value="ECO:0007669"/>
    <property type="project" value="UniProtKB-SubCell"/>
</dbReference>
<evidence type="ECO:0000256" key="7">
    <source>
        <dbReference type="HAMAP-Rule" id="MF_01147"/>
    </source>
</evidence>
<evidence type="ECO:0000256" key="5">
    <source>
        <dbReference type="ARBA" id="ARBA00022989"/>
    </source>
</evidence>
<evidence type="ECO:0000256" key="1">
    <source>
        <dbReference type="ARBA" id="ARBA00007150"/>
    </source>
</evidence>
<dbReference type="Proteomes" id="UP000598775">
    <property type="component" value="Unassembled WGS sequence"/>
</dbReference>
<feature type="transmembrane region" description="Helical" evidence="7">
    <location>
        <begin position="150"/>
        <end position="168"/>
    </location>
</feature>
<reference evidence="9 10" key="1">
    <citation type="journal article" date="2014" name="Int. J. Syst. Evol. Microbiol.">
        <title>Complete genome sequence of Corynebacterium casei LMG S-19264T (=DSM 44701T), isolated from a smear-ripened cheese.</title>
        <authorList>
            <consortium name="US DOE Joint Genome Institute (JGI-PGF)"/>
            <person name="Walter F."/>
            <person name="Albersmeier A."/>
            <person name="Kalinowski J."/>
            <person name="Ruckert C."/>
        </authorList>
    </citation>
    <scope>NUCLEOTIDE SEQUENCE [LARGE SCALE GENOMIC DNA]</scope>
    <source>
        <strain evidence="9 10">CGMCC 1.12976</strain>
    </source>
</reference>
<evidence type="ECO:0000256" key="8">
    <source>
        <dbReference type="SAM" id="MobiDB-lite"/>
    </source>
</evidence>
<comment type="subcellular location">
    <subcellularLocation>
        <location evidence="7">Cell membrane</location>
        <topology evidence="7">Multi-pass membrane protein</topology>
    </subcellularLocation>
</comment>
<protein>
    <recommendedName>
        <fullName evidence="7">Phosphatidylglycerol--prolipoprotein diacylglyceryl transferase</fullName>
        <ecNumber evidence="7">2.5.1.145</ecNumber>
    </recommendedName>
</protein>
<evidence type="ECO:0000256" key="4">
    <source>
        <dbReference type="ARBA" id="ARBA00022692"/>
    </source>
</evidence>
<keyword evidence="6 7" id="KW-0472">Membrane</keyword>
<dbReference type="GO" id="GO:0042158">
    <property type="term" value="P:lipoprotein biosynthetic process"/>
    <property type="evidence" value="ECO:0007669"/>
    <property type="project" value="UniProtKB-UniRule"/>
</dbReference>
<evidence type="ECO:0000256" key="3">
    <source>
        <dbReference type="ARBA" id="ARBA00022679"/>
    </source>
</evidence>
<dbReference type="PROSITE" id="PS01311">
    <property type="entry name" value="LGT"/>
    <property type="match status" value="1"/>
</dbReference>
<feature type="transmembrane region" description="Helical" evidence="7">
    <location>
        <begin position="119"/>
        <end position="143"/>
    </location>
</feature>
<dbReference type="GO" id="GO:0008961">
    <property type="term" value="F:phosphatidylglycerol-prolipoprotein diacylglyceryl transferase activity"/>
    <property type="evidence" value="ECO:0007669"/>
    <property type="project" value="UniProtKB-UniRule"/>
</dbReference>
<dbReference type="EMBL" id="BMGP01000005">
    <property type="protein sequence ID" value="GGF31972.1"/>
    <property type="molecule type" value="Genomic_DNA"/>
</dbReference>
<gene>
    <name evidence="7" type="primary">lgt</name>
    <name evidence="9" type="ORF">GCM10011399_26430</name>
</gene>
<feature type="transmembrane region" description="Helical" evidence="7">
    <location>
        <begin position="219"/>
        <end position="237"/>
    </location>
</feature>
<dbReference type="AlphaFoldDB" id="A0A917B9X6"/>
<feature type="compositionally biased region" description="Polar residues" evidence="8">
    <location>
        <begin position="356"/>
        <end position="365"/>
    </location>
</feature>
<keyword evidence="10" id="KW-1185">Reference proteome</keyword>
<proteinExistence type="inferred from homology"/>
<dbReference type="Pfam" id="PF01790">
    <property type="entry name" value="LGT"/>
    <property type="match status" value="1"/>
</dbReference>
<evidence type="ECO:0000256" key="6">
    <source>
        <dbReference type="ARBA" id="ARBA00023136"/>
    </source>
</evidence>
<comment type="pathway">
    <text evidence="7">Protein modification; lipoprotein biosynthesis (diacylglyceryl transfer).</text>
</comment>
<keyword evidence="4 7" id="KW-0812">Transmembrane</keyword>
<dbReference type="NCBIfam" id="TIGR00544">
    <property type="entry name" value="lgt"/>
    <property type="match status" value="1"/>
</dbReference>
<keyword evidence="2 7" id="KW-1003">Cell membrane</keyword>